<accession>A0AA42LDP4</accession>
<dbReference type="EMBL" id="JAOEEO010000001">
    <property type="protein sequence ID" value="MDH0562642.1"/>
    <property type="molecule type" value="Genomic_DNA"/>
</dbReference>
<dbReference type="SUPFAM" id="SSF53474">
    <property type="entry name" value="alpha/beta-Hydrolases"/>
    <property type="match status" value="1"/>
</dbReference>
<evidence type="ECO:0000259" key="2">
    <source>
        <dbReference type="Pfam" id="PF12697"/>
    </source>
</evidence>
<evidence type="ECO:0000256" key="1">
    <source>
        <dbReference type="SAM" id="SignalP"/>
    </source>
</evidence>
<gene>
    <name evidence="3" type="ORF">N7644_02995</name>
</gene>
<dbReference type="RefSeq" id="WP_279694371.1">
    <property type="nucleotide sequence ID" value="NZ_JAOEEO010000001.1"/>
</dbReference>
<dbReference type="AlphaFoldDB" id="A0AA42LDP4"/>
<dbReference type="PROSITE" id="PS51257">
    <property type="entry name" value="PROKAR_LIPOPROTEIN"/>
    <property type="match status" value="1"/>
</dbReference>
<dbReference type="GO" id="GO:0004806">
    <property type="term" value="F:triacylglycerol lipase activity"/>
    <property type="evidence" value="ECO:0007669"/>
    <property type="project" value="InterPro"/>
</dbReference>
<feature type="signal peptide" evidence="1">
    <location>
        <begin position="1"/>
        <end position="19"/>
    </location>
</feature>
<dbReference type="PANTHER" id="PTHR34853:SF1">
    <property type="entry name" value="LIPASE 5"/>
    <property type="match status" value="1"/>
</dbReference>
<evidence type="ECO:0000313" key="4">
    <source>
        <dbReference type="Proteomes" id="UP001159329"/>
    </source>
</evidence>
<keyword evidence="1" id="KW-0732">Signal</keyword>
<reference evidence="3" key="1">
    <citation type="submission" date="2022-09" db="EMBL/GenBank/DDBJ databases">
        <title>Intensive care unit water sources are persistently colonized with multi-drug resistant bacteria and are the site of extensive horizontal gene transfer of antibiotic resistance genes.</title>
        <authorList>
            <person name="Diorio-Toth L."/>
        </authorList>
    </citation>
    <scope>NUCLEOTIDE SEQUENCE</scope>
    <source>
        <strain evidence="3">GD04005</strain>
    </source>
</reference>
<dbReference type="PANTHER" id="PTHR34853">
    <property type="match status" value="1"/>
</dbReference>
<name>A0AA42LDP4_9GAMM</name>
<dbReference type="GO" id="GO:0016042">
    <property type="term" value="P:lipid catabolic process"/>
    <property type="evidence" value="ECO:0007669"/>
    <property type="project" value="InterPro"/>
</dbReference>
<organism evidence="3 4">
    <name type="scientific">Acinetobacter courvalinii</name>
    <dbReference type="NCBI Taxonomy" id="280147"/>
    <lineage>
        <taxon>Bacteria</taxon>
        <taxon>Pseudomonadati</taxon>
        <taxon>Pseudomonadota</taxon>
        <taxon>Gammaproteobacteria</taxon>
        <taxon>Moraxellales</taxon>
        <taxon>Moraxellaceae</taxon>
        <taxon>Acinetobacter</taxon>
    </lineage>
</organism>
<dbReference type="PIRSF" id="PIRSF029171">
    <property type="entry name" value="Esterase_LipA"/>
    <property type="match status" value="1"/>
</dbReference>
<dbReference type="Pfam" id="PF12697">
    <property type="entry name" value="Abhydrolase_6"/>
    <property type="match status" value="1"/>
</dbReference>
<dbReference type="Gene3D" id="3.40.50.1820">
    <property type="entry name" value="alpha/beta hydrolase"/>
    <property type="match status" value="1"/>
</dbReference>
<feature type="domain" description="AB hydrolase-1" evidence="2">
    <location>
        <begin position="124"/>
        <end position="386"/>
    </location>
</feature>
<dbReference type="Proteomes" id="UP001159329">
    <property type="component" value="Unassembled WGS sequence"/>
</dbReference>
<dbReference type="InterPro" id="IPR005152">
    <property type="entry name" value="Lipase_secreted"/>
</dbReference>
<protein>
    <submittedName>
        <fullName evidence="3">Alpha/beta fold hydrolase</fullName>
    </submittedName>
</protein>
<comment type="caution">
    <text evidence="3">The sequence shown here is derived from an EMBL/GenBank/DDBJ whole genome shotgun (WGS) entry which is preliminary data.</text>
</comment>
<evidence type="ECO:0000313" key="3">
    <source>
        <dbReference type="EMBL" id="MDH0562642.1"/>
    </source>
</evidence>
<feature type="chain" id="PRO_5041210877" evidence="1">
    <location>
        <begin position="20"/>
        <end position="417"/>
    </location>
</feature>
<keyword evidence="3" id="KW-0378">Hydrolase</keyword>
<sequence length="417" mass="43790">MKMKLLSIAMLSSSLLLTACGGSDDGDTTYTPKPEVPENNIKDPVVGIPANYELDGMAAASTDSVVMTYKMLGVNGGEVQATALVFTPKTPAPANGWPIVVWAHGTTGVADQCAPSKQGLMGNEVFLKALLAAGYVVVAPDYEGLGEPGGKEAHPFLNVKSEAYSITDAVVAARSYLTGLGKKTNGQWLAVGHSQGGQAVLGAAQYQSRAKLSYKGTIAIAPASNLGLILAGGEQAAIGKPDQVQIDLLAPLDTFTALITAGLKNQNPGLRFSDVFNTPTDLIAASAETSAEDSACYDVLEDRFKQAMGIYSQQNQTLQGYPRTKTNFMSIPSVSTFLTMDSQPLQKKVTTPVIVYQGVADATVPKQVTDILVASARAVGTSIPEANYRVGAWDHTTVYTANLAKIVQDVNVLMPAN</sequence>
<dbReference type="InterPro" id="IPR029058">
    <property type="entry name" value="AB_hydrolase_fold"/>
</dbReference>
<proteinExistence type="predicted"/>
<dbReference type="InterPro" id="IPR000073">
    <property type="entry name" value="AB_hydrolase_1"/>
</dbReference>